<sequence>MSIIYRVISLKSNPIEKDSPIKYYPRVMTLRQSANIKFITEKIKEMSSLSRGDIRSVLMNFIEKLKEQLLEGKAVNIEGLGVFNLSLRSQGEVEEKDVNVNSIKGMRICFQASKDLRVSKTSTRAGEKVQFIRLEEYLKKLGLKSEDLDPSPSEAGEDTPKTGDKDENII</sequence>
<dbReference type="InterPro" id="IPR010992">
    <property type="entry name" value="IHF-like_DNA-bd_dom_sf"/>
</dbReference>
<organism evidence="4 5">
    <name type="scientific">Bacteroides coprosuis DSM 18011</name>
    <dbReference type="NCBI Taxonomy" id="679937"/>
    <lineage>
        <taxon>Bacteria</taxon>
        <taxon>Pseudomonadati</taxon>
        <taxon>Bacteroidota</taxon>
        <taxon>Bacteroidia</taxon>
        <taxon>Bacteroidales</taxon>
        <taxon>Bacteroidaceae</taxon>
        <taxon>Bacteroides</taxon>
    </lineage>
</organism>
<dbReference type="GO" id="GO:0003677">
    <property type="term" value="F:DNA binding"/>
    <property type="evidence" value="ECO:0007669"/>
    <property type="project" value="UniProtKB-KW"/>
</dbReference>
<dbReference type="NCBIfam" id="TIGR01201">
    <property type="entry name" value="HU_rel"/>
    <property type="match status" value="1"/>
</dbReference>
<proteinExistence type="predicted"/>
<protein>
    <submittedName>
        <fullName evidence="4">DNA-binding protein</fullName>
    </submittedName>
</protein>
<keyword evidence="1 4" id="KW-0238">DNA-binding</keyword>
<evidence type="ECO:0000256" key="1">
    <source>
        <dbReference type="ARBA" id="ARBA00023125"/>
    </source>
</evidence>
<feature type="region of interest" description="Disordered" evidence="2">
    <location>
        <begin position="144"/>
        <end position="170"/>
    </location>
</feature>
<dbReference type="InterPro" id="IPR005902">
    <property type="entry name" value="HU_DNA-bd_put"/>
</dbReference>
<evidence type="ECO:0000313" key="5">
    <source>
        <dbReference type="Proteomes" id="UP000018439"/>
    </source>
</evidence>
<dbReference type="OrthoDB" id="1028243at2"/>
<dbReference type="Proteomes" id="UP000018439">
    <property type="component" value="Chromosome"/>
</dbReference>
<reference evidence="4 5" key="1">
    <citation type="journal article" date="2011" name="Stand. Genomic Sci.">
        <title>Non-contiguous finished genome sequence of Bacteroides coprosuis type strain (PC139).</title>
        <authorList>
            <person name="Land M."/>
            <person name="Held B."/>
            <person name="Gronow S."/>
            <person name="Abt B."/>
            <person name="Lucas S."/>
            <person name="Del Rio T.G."/>
            <person name="Nolan M."/>
            <person name="Tice H."/>
            <person name="Cheng J.F."/>
            <person name="Pitluck S."/>
            <person name="Liolios K."/>
            <person name="Pagani I."/>
            <person name="Ivanova N."/>
            <person name="Mavromatis K."/>
            <person name="Mikhailova N."/>
            <person name="Pati A."/>
            <person name="Tapia R."/>
            <person name="Han C."/>
            <person name="Goodwin L."/>
            <person name="Chen A."/>
            <person name="Palaniappan K."/>
            <person name="Hauser L."/>
            <person name="Brambilla E.M."/>
            <person name="Rohde M."/>
            <person name="Goker M."/>
            <person name="Detter J.C."/>
            <person name="Woyke T."/>
            <person name="Bristow J."/>
            <person name="Eisen J.A."/>
            <person name="Markowitz V."/>
            <person name="Hugenholtz P."/>
            <person name="Kyrpides N.C."/>
            <person name="Klenk H.P."/>
            <person name="Lapidus A."/>
        </authorList>
    </citation>
    <scope>NUCLEOTIDE SEQUENCE</scope>
    <source>
        <strain evidence="4 5">DSM 18011</strain>
    </source>
</reference>
<feature type="domain" description="HU" evidence="3">
    <location>
        <begin position="1"/>
        <end position="122"/>
    </location>
</feature>
<dbReference type="STRING" id="679937.Bcop_1497"/>
<dbReference type="AlphaFoldDB" id="F3ZPV4"/>
<evidence type="ECO:0000313" key="4">
    <source>
        <dbReference type="EMBL" id="EGJ71691.1"/>
    </source>
</evidence>
<dbReference type="EMBL" id="CM001167">
    <property type="protein sequence ID" value="EGJ71691.1"/>
    <property type="molecule type" value="Genomic_DNA"/>
</dbReference>
<dbReference type="eggNOG" id="COG0776">
    <property type="taxonomic scope" value="Bacteria"/>
</dbReference>
<evidence type="ECO:0000259" key="3">
    <source>
        <dbReference type="Pfam" id="PF18291"/>
    </source>
</evidence>
<dbReference type="Gene3D" id="4.10.520.10">
    <property type="entry name" value="IHF-like DNA-binding proteins"/>
    <property type="match status" value="1"/>
</dbReference>
<dbReference type="InterPro" id="IPR041607">
    <property type="entry name" value="HU-HIG"/>
</dbReference>
<evidence type="ECO:0000256" key="2">
    <source>
        <dbReference type="SAM" id="MobiDB-lite"/>
    </source>
</evidence>
<keyword evidence="5" id="KW-1185">Reference proteome</keyword>
<feature type="compositionally biased region" description="Basic and acidic residues" evidence="2">
    <location>
        <begin position="158"/>
        <end position="170"/>
    </location>
</feature>
<dbReference type="SUPFAM" id="SSF47729">
    <property type="entry name" value="IHF-like DNA-binding proteins"/>
    <property type="match status" value="1"/>
</dbReference>
<gene>
    <name evidence="4" type="ORF">Bcop_1497</name>
</gene>
<dbReference type="Pfam" id="PF18291">
    <property type="entry name" value="HU-HIG"/>
    <property type="match status" value="1"/>
</dbReference>
<accession>F3ZPV4</accession>
<name>F3ZPV4_9BACE</name>
<dbReference type="HOGENOM" id="CLU_112331_2_1_10"/>